<feature type="transmembrane region" description="Helical" evidence="7">
    <location>
        <begin position="107"/>
        <end position="125"/>
    </location>
</feature>
<feature type="domain" description="Major facilitator superfamily (MFS) profile" evidence="8">
    <location>
        <begin position="12"/>
        <end position="459"/>
    </location>
</feature>
<accession>A0ABS9XHZ2</accession>
<comment type="subcellular location">
    <subcellularLocation>
        <location evidence="1">Cell membrane</location>
        <topology evidence="1">Multi-pass membrane protein</topology>
    </subcellularLocation>
</comment>
<name>A0ABS9XHZ2_9ACTN</name>
<feature type="transmembrane region" description="Helical" evidence="7">
    <location>
        <begin position="233"/>
        <end position="252"/>
    </location>
</feature>
<dbReference type="EMBL" id="JALDAX010000006">
    <property type="protein sequence ID" value="MCI3241693.1"/>
    <property type="molecule type" value="Genomic_DNA"/>
</dbReference>
<evidence type="ECO:0000256" key="5">
    <source>
        <dbReference type="ARBA" id="ARBA00023136"/>
    </source>
</evidence>
<feature type="transmembrane region" description="Helical" evidence="7">
    <location>
        <begin position="306"/>
        <end position="324"/>
    </location>
</feature>
<protein>
    <submittedName>
        <fullName evidence="9">MFS transporter</fullName>
    </submittedName>
</protein>
<evidence type="ECO:0000256" key="2">
    <source>
        <dbReference type="ARBA" id="ARBA00022448"/>
    </source>
</evidence>
<keyword evidence="5 7" id="KW-0472">Membrane</keyword>
<feature type="transmembrane region" description="Helical" evidence="7">
    <location>
        <begin position="273"/>
        <end position="294"/>
    </location>
</feature>
<keyword evidence="3 7" id="KW-0812">Transmembrane</keyword>
<reference evidence="9" key="1">
    <citation type="submission" date="2022-03" db="EMBL/GenBank/DDBJ databases">
        <title>Streptomyces 7R015 and 7R016 isolated from Barleria lupulina in Thailand.</title>
        <authorList>
            <person name="Kanchanasin P."/>
            <person name="Phongsopitanun W."/>
            <person name="Tanasupawat S."/>
        </authorList>
    </citation>
    <scope>NUCLEOTIDE SEQUENCE</scope>
    <source>
        <strain evidence="9">7R016</strain>
    </source>
</reference>
<keyword evidence="2" id="KW-0813">Transport</keyword>
<feature type="transmembrane region" description="Helical" evidence="7">
    <location>
        <begin position="50"/>
        <end position="70"/>
    </location>
</feature>
<evidence type="ECO:0000256" key="4">
    <source>
        <dbReference type="ARBA" id="ARBA00022989"/>
    </source>
</evidence>
<feature type="transmembrane region" description="Helical" evidence="7">
    <location>
        <begin position="137"/>
        <end position="159"/>
    </location>
</feature>
<feature type="transmembrane region" description="Helical" evidence="7">
    <location>
        <begin position="369"/>
        <end position="388"/>
    </location>
</feature>
<feature type="transmembrane region" description="Helical" evidence="7">
    <location>
        <begin position="203"/>
        <end position="221"/>
    </location>
</feature>
<dbReference type="PANTHER" id="PTHR42718">
    <property type="entry name" value="MAJOR FACILITATOR SUPERFAMILY MULTIDRUG TRANSPORTER MFSC"/>
    <property type="match status" value="1"/>
</dbReference>
<dbReference type="SUPFAM" id="SSF103473">
    <property type="entry name" value="MFS general substrate transporter"/>
    <property type="match status" value="1"/>
</dbReference>
<feature type="transmembrane region" description="Helical" evidence="7">
    <location>
        <begin position="336"/>
        <end position="357"/>
    </location>
</feature>
<gene>
    <name evidence="9" type="ORF">MQN93_18410</name>
</gene>
<dbReference type="CDD" id="cd17321">
    <property type="entry name" value="MFS_MMR_MDR_like"/>
    <property type="match status" value="1"/>
</dbReference>
<keyword evidence="6" id="KW-0046">Antibiotic resistance</keyword>
<evidence type="ECO:0000256" key="6">
    <source>
        <dbReference type="ARBA" id="ARBA00023251"/>
    </source>
</evidence>
<dbReference type="InterPro" id="IPR020846">
    <property type="entry name" value="MFS_dom"/>
</dbReference>
<keyword evidence="10" id="KW-1185">Reference proteome</keyword>
<dbReference type="PROSITE" id="PS50850">
    <property type="entry name" value="MFS"/>
    <property type="match status" value="1"/>
</dbReference>
<dbReference type="Proteomes" id="UP001165270">
    <property type="component" value="Unassembled WGS sequence"/>
</dbReference>
<evidence type="ECO:0000313" key="9">
    <source>
        <dbReference type="EMBL" id="MCI3241693.1"/>
    </source>
</evidence>
<feature type="transmembrane region" description="Helical" evidence="7">
    <location>
        <begin position="409"/>
        <end position="431"/>
    </location>
</feature>
<dbReference type="InterPro" id="IPR036259">
    <property type="entry name" value="MFS_trans_sf"/>
</dbReference>
<dbReference type="Gene3D" id="1.20.1720.10">
    <property type="entry name" value="Multidrug resistance protein D"/>
    <property type="match status" value="1"/>
</dbReference>
<dbReference type="PANTHER" id="PTHR42718:SF9">
    <property type="entry name" value="MAJOR FACILITATOR SUPERFAMILY MULTIDRUG TRANSPORTER MFSC"/>
    <property type="match status" value="1"/>
</dbReference>
<feature type="transmembrane region" description="Helical" evidence="7">
    <location>
        <begin position="437"/>
        <end position="456"/>
    </location>
</feature>
<organism evidence="9 10">
    <name type="scientific">Streptomyces spinosisporus</name>
    <dbReference type="NCBI Taxonomy" id="2927582"/>
    <lineage>
        <taxon>Bacteria</taxon>
        <taxon>Bacillati</taxon>
        <taxon>Actinomycetota</taxon>
        <taxon>Actinomycetes</taxon>
        <taxon>Kitasatosporales</taxon>
        <taxon>Streptomycetaceae</taxon>
        <taxon>Streptomyces</taxon>
    </lineage>
</organism>
<dbReference type="InterPro" id="IPR011701">
    <property type="entry name" value="MFS"/>
</dbReference>
<evidence type="ECO:0000256" key="3">
    <source>
        <dbReference type="ARBA" id="ARBA00022692"/>
    </source>
</evidence>
<dbReference type="Gene3D" id="1.20.1250.20">
    <property type="entry name" value="MFS general substrate transporter like domains"/>
    <property type="match status" value="1"/>
</dbReference>
<evidence type="ECO:0000256" key="1">
    <source>
        <dbReference type="ARBA" id="ARBA00004651"/>
    </source>
</evidence>
<comment type="caution">
    <text evidence="9">The sequence shown here is derived from an EMBL/GenBank/DDBJ whole genome shotgun (WGS) entry which is preliminary data.</text>
</comment>
<feature type="transmembrane region" description="Helical" evidence="7">
    <location>
        <begin position="77"/>
        <end position="101"/>
    </location>
</feature>
<sequence length="467" mass="48309">MAIRERSSQKLVLLAVCLGLMLSMFNSTMTNVALPDLGRSLHASDTSLQWVATIYTLTYAAALLLGGALGDRWGRRTAFLLGVLVFSAGSLLCTLAPVTGLLLGARAVQALGAAIMLPQTLSILVHEFTDPRERARAVSAWAGVASLGLAAGPVVGGALLSVTTWRAAFALTVLLGVVTCLLGRRSIPVERHGRPEGHRTLDVAGSLTAAVTLASLVFALSEGETAGWSSPRVLGALALSLLGLAVFIATQLSKGRNGRNPLMPMGVWRSRPFIAANVGGFAYFAVFFGVLFFYSLDLQDQRGYSVLAAGFAFLPMTLVMALVAPVTGRLMARYSAAPVMISGLAVTAAGSLLLAAASRATLAGIEWRLALVGIGCGLLSSSISNLAVSSVPDRLSNSASAVQNTFRQIGSTLGVAVLGIIVRGSGSGFTVGLQEGMATIGTFLVVCALVSLLLVLGSPRGSRPREA</sequence>
<keyword evidence="4 7" id="KW-1133">Transmembrane helix</keyword>
<evidence type="ECO:0000259" key="8">
    <source>
        <dbReference type="PROSITE" id="PS50850"/>
    </source>
</evidence>
<dbReference type="Pfam" id="PF07690">
    <property type="entry name" value="MFS_1"/>
    <property type="match status" value="1"/>
</dbReference>
<evidence type="ECO:0000313" key="10">
    <source>
        <dbReference type="Proteomes" id="UP001165270"/>
    </source>
</evidence>
<dbReference type="RefSeq" id="WP_242710336.1">
    <property type="nucleotide sequence ID" value="NZ_JALDAX010000006.1"/>
</dbReference>
<proteinExistence type="predicted"/>
<evidence type="ECO:0000256" key="7">
    <source>
        <dbReference type="SAM" id="Phobius"/>
    </source>
</evidence>
<feature type="transmembrane region" description="Helical" evidence="7">
    <location>
        <begin position="165"/>
        <end position="183"/>
    </location>
</feature>